<feature type="region of interest" description="Disordered" evidence="16">
    <location>
        <begin position="461"/>
        <end position="499"/>
    </location>
</feature>
<evidence type="ECO:0000256" key="6">
    <source>
        <dbReference type="ARBA" id="ARBA00022737"/>
    </source>
</evidence>
<feature type="transmembrane region" description="Helical" evidence="17">
    <location>
        <begin position="1473"/>
        <end position="1500"/>
    </location>
</feature>
<evidence type="ECO:0000313" key="20">
    <source>
        <dbReference type="Proteomes" id="UP000829720"/>
    </source>
</evidence>
<keyword evidence="5 17" id="KW-0812">Transmembrane</keyword>
<keyword evidence="13" id="KW-0407">Ion channel</keyword>
<evidence type="ECO:0000256" key="17">
    <source>
        <dbReference type="SAM" id="Phobius"/>
    </source>
</evidence>
<organism evidence="19 20">
    <name type="scientific">Albula goreensis</name>
    <dbReference type="NCBI Taxonomy" id="1534307"/>
    <lineage>
        <taxon>Eukaryota</taxon>
        <taxon>Metazoa</taxon>
        <taxon>Chordata</taxon>
        <taxon>Craniata</taxon>
        <taxon>Vertebrata</taxon>
        <taxon>Euteleostomi</taxon>
        <taxon>Actinopterygii</taxon>
        <taxon>Neopterygii</taxon>
        <taxon>Teleostei</taxon>
        <taxon>Albuliformes</taxon>
        <taxon>Albulidae</taxon>
        <taxon>Albula</taxon>
    </lineage>
</organism>
<keyword evidence="8" id="KW-0851">Voltage-gated channel</keyword>
<gene>
    <name evidence="19" type="ORF">AGOR_G00198190</name>
</gene>
<feature type="transmembrane region" description="Helical" evidence="17">
    <location>
        <begin position="296"/>
        <end position="321"/>
    </location>
</feature>
<dbReference type="GO" id="GO:0008332">
    <property type="term" value="F:low voltage-gated calcium channel activity"/>
    <property type="evidence" value="ECO:0007669"/>
    <property type="project" value="TreeGrafter"/>
</dbReference>
<evidence type="ECO:0000256" key="13">
    <source>
        <dbReference type="ARBA" id="ARBA00023303"/>
    </source>
</evidence>
<comment type="subcellular location">
    <subcellularLocation>
        <location evidence="1">Membrane</location>
        <topology evidence="1">Multi-pass membrane protein</topology>
    </subcellularLocation>
</comment>
<feature type="transmembrane region" description="Helical" evidence="17">
    <location>
        <begin position="1274"/>
        <end position="1297"/>
    </location>
</feature>
<sequence length="2129" mass="235807">MMVILLNCVTLGMYQPCENIDCSSDRCQILQAFDAFIYIFFALEMVVKMVALGIFGRRCYMGDTWNRLDFFIVMAGMVEYSLDLQNINLSAIRTVRVLRPLKAINRVPSMRILVNLLLDTLPMLGNVLLLCFFVFFIFGIIGVQLWAGLLRNRCYPEENFTLSTGITLPTPYYQPDEDDERPFICSLAADNGIMSCRDVPARREEGRECCLDKDDFLHRQEQGLSPEPLLNGSVSTAGLCINWNQYYTRCHTGHSNPHKGAINFDNIGYAWIVIFQVITLEGWVEIMYYVMDAHSFYNFIYFILLIIVGSFFMINLCLVVIATQFSETKQREHQLMQEQRAQCLSSSTLASMAEPGDCYEEIFQYVCHVLRKARRRSAALYNALRGRRAPAEGGRARACKPGERGSFSPGDKHHRHHHLPQCPHHNKPDQASLGDLSLSVSPNPDGCPQCAAVLSLRDGAGPVTTSTNEAEEGAVEETDREGSQLREGKEESTEGEDGRKAGLCGGHCKELWDKMRIKLWGIVESKYFNRGIMIAILINTISMGIEHHEQPEELTNVLEICNIVFTSMFALEMILKLTAFGFFCYLRNPYNIFDGIIVIISVCEIIGQSDGGLSVLRTFRLLRVLKLVRFMPALRRQLVVLMKTMDNVATFCMLLMLFIFIFSILGMHIFGCKFSLKTEAGDTVPDRKNFDSLLWAIVTVFQILTQEDWNAVLYNGMASTSPLAALYFVALMTFGNYVLFNLLVAILVEGFQAEGDANRSYSEDDRSSSNFDESEKQKDPLQLSDPKICTLTPNGHLELGPVAPARGPYNQVERLGLAPGLRKSSVMSLGKANLEQRSLRHGSSSHYHNWGRPAPQSVWNRRSSWNSHARTSRGLGMGVGGGSLRARSPRSSNAAEHESLLSPPPMLVPPLLSRRDRRALSLELPELLQVPGPPLPLLSRKKSFSGGLGVPVAGEHHDCNGKTHSPQPPLLGDVFPQLNTKERAQLEEEIDYSLCFRIKKMIEVYRPDWCETREDWSVYLFSPQNKFRLLCQNIIAHKLFDYVVLAFIFLNCITVALERPKIHQGSLERLFLTISNYIFTTIFVGEMTLKVVSMGLYLGDKAYLRSSWNILDGFLVFVSLIDIVVSMAGGAKILGVLRVLRLLRTLRPLRVISRAPGLKLVVETLITSLKPIGNIVLICCAFFIIFGILGVQLFKGKFFYCSGPDVKNITNKSDCLLANYKWAHHKYNFDNLGQALMSLFVLASKDGWVNIMYHGLDAVGIDQQPVINNNPWMLLYFISFLLIVSFFVLNMFVGVVVENFHKCRQHQEVEEAKRREEKRLRRMEKKRRKAQKLPYYSSYGHARLMIHSLCTSHYLDLFITFIICVNVVTMSLEHYSQPQSLETALKYCNYFFTSTFVLEAVLKLIAFGFRRFFKDRWNQLDLAIVLLSVMGITLEEIEINAALPINPTIIRIMRVLRIARVLKLLKMATGMRALLDTVVQALPQVGNLGLLFMLLFFIYAALGVELFGELVCNEDYPCEGMSRHATFENFGMAFLTLFQVSTGDNWNGIMKDTLRECQVGEHTCNPSLQFISPMYFVSFVLTAQFVLINVVVAVLMKHLDDSNKEAQEDAEMDAEIELELAQGGLCCLGALGGGAAGGAAGGGGADKGGGNGGNRHNVGISANIHPGGTTPHRCPHDPRDPRKLYSPAQENLWLDSVSLLIKDSLEGEMLMIDNLSGSVFHHYSSPPACKDCRHHPQQIQLAEVEQASLMSEQLSDKSSSLALPDDLSLDDHSVYQLLVRDSKEERSSSNSRSSEELGGGGMGSPSHCSRAEEGGGLFQLTFQEESQGPHLTPSRNTDGVLLSSSCCGGGAGSSPLFHLPAEFFHPAAAAAPNSPGLSAVPTGRGSRLASPASWASLRSPAANSRVPLDTQHPSHSESSLATGSSEGSLQTTLEEGLSFSVSPPKDLHLPLPLLCPNPADSSCPPVEPVTPVVHPVPNPPAVFNLQATRGHQRSQSSCGGSTSPGCNRQDSIDPSDEDLGIGIGGGGSSQACNSEHLSETLSSLSLTSLLSPSSLGPLLVKKCNSTGSLDKGSMSARGKEGRRLYGMGPRSCLSNPWTEERRGKEGEAGMSFGVKSTSQTTVAGSRRNR</sequence>
<feature type="compositionally biased region" description="Basic and acidic residues" evidence="16">
    <location>
        <begin position="2098"/>
        <end position="2107"/>
    </location>
</feature>
<dbReference type="FunFam" id="1.10.287.70:FF:000053">
    <property type="entry name" value="Voltage-dependent T-type calcium channel subunit alpha"/>
    <property type="match status" value="1"/>
</dbReference>
<name>A0A8T3CSA1_9TELE</name>
<feature type="transmembrane region" description="Helical" evidence="17">
    <location>
        <begin position="1353"/>
        <end position="1370"/>
    </location>
</feature>
<dbReference type="FunFam" id="1.20.120.350:FF:000012">
    <property type="entry name" value="Voltage-dependent T-type calcium channel subunit alpha"/>
    <property type="match status" value="1"/>
</dbReference>
<keyword evidence="11 17" id="KW-0472">Membrane</keyword>
<keyword evidence="20" id="KW-1185">Reference proteome</keyword>
<feature type="transmembrane region" description="Helical" evidence="17">
    <location>
        <begin position="1175"/>
        <end position="1194"/>
    </location>
</feature>
<feature type="domain" description="Ion transport" evidence="18">
    <location>
        <begin position="526"/>
        <end position="754"/>
    </location>
</feature>
<protein>
    <recommendedName>
        <fullName evidence="18">Ion transport domain-containing protein</fullName>
    </recommendedName>
</protein>
<feature type="transmembrane region" description="Helical" evidence="17">
    <location>
        <begin position="724"/>
        <end position="748"/>
    </location>
</feature>
<proteinExistence type="predicted"/>
<dbReference type="InterPro" id="IPR005445">
    <property type="entry name" value="VDCC_T_a1"/>
</dbReference>
<keyword evidence="2" id="KW-0813">Transport</keyword>
<accession>A0A8T3CSA1</accession>
<feature type="transmembrane region" description="Helical" evidence="17">
    <location>
        <begin position="1390"/>
        <end position="1409"/>
    </location>
</feature>
<feature type="transmembrane region" description="Helical" evidence="17">
    <location>
        <begin position="527"/>
        <end position="545"/>
    </location>
</feature>
<feature type="coiled-coil region" evidence="15">
    <location>
        <begin position="1306"/>
        <end position="1333"/>
    </location>
</feature>
<evidence type="ECO:0000256" key="9">
    <source>
        <dbReference type="ARBA" id="ARBA00022989"/>
    </source>
</evidence>
<feature type="transmembrane region" description="Helical" evidence="17">
    <location>
        <begin position="1039"/>
        <end position="1058"/>
    </location>
</feature>
<evidence type="ECO:0000256" key="12">
    <source>
        <dbReference type="ARBA" id="ARBA00023180"/>
    </source>
</evidence>
<feature type="region of interest" description="Disordered" evidence="16">
    <location>
        <begin position="1873"/>
        <end position="1930"/>
    </location>
</feature>
<feature type="domain" description="Ion transport" evidence="18">
    <location>
        <begin position="1037"/>
        <end position="1307"/>
    </location>
</feature>
<feature type="compositionally biased region" description="Basic and acidic residues" evidence="16">
    <location>
        <begin position="761"/>
        <end position="779"/>
    </location>
</feature>
<feature type="region of interest" description="Disordered" evidence="16">
    <location>
        <begin position="2070"/>
        <end position="2129"/>
    </location>
</feature>
<feature type="compositionally biased region" description="Polar residues" evidence="16">
    <location>
        <begin position="1988"/>
        <end position="2009"/>
    </location>
</feature>
<reference evidence="19" key="1">
    <citation type="submission" date="2021-01" db="EMBL/GenBank/DDBJ databases">
        <authorList>
            <person name="Zahm M."/>
            <person name="Roques C."/>
            <person name="Cabau C."/>
            <person name="Klopp C."/>
            <person name="Donnadieu C."/>
            <person name="Jouanno E."/>
            <person name="Lampietro C."/>
            <person name="Louis A."/>
            <person name="Herpin A."/>
            <person name="Echchiki A."/>
            <person name="Berthelot C."/>
            <person name="Parey E."/>
            <person name="Roest-Crollius H."/>
            <person name="Braasch I."/>
            <person name="Postlethwait J."/>
            <person name="Bobe J."/>
            <person name="Montfort J."/>
            <person name="Bouchez O."/>
            <person name="Begum T."/>
            <person name="Mejri S."/>
            <person name="Adams A."/>
            <person name="Chen W.-J."/>
            <person name="Guiguen Y."/>
        </authorList>
    </citation>
    <scope>NUCLEOTIDE SEQUENCE</scope>
    <source>
        <tissue evidence="19">Blood</tissue>
    </source>
</reference>
<dbReference type="FunFam" id="1.20.120.350:FF:000007">
    <property type="entry name" value="Voltage-dependent T-type calcium channel subunit alpha"/>
    <property type="match status" value="1"/>
</dbReference>
<feature type="region of interest" description="Disordered" evidence="16">
    <location>
        <begin position="869"/>
        <end position="909"/>
    </location>
</feature>
<feature type="region of interest" description="Disordered" evidence="16">
    <location>
        <begin position="392"/>
        <end position="438"/>
    </location>
</feature>
<keyword evidence="6" id="KW-0677">Repeat</keyword>
<dbReference type="GO" id="GO:0043005">
    <property type="term" value="C:neuron projection"/>
    <property type="evidence" value="ECO:0007669"/>
    <property type="project" value="TreeGrafter"/>
</dbReference>
<dbReference type="PANTHER" id="PTHR10037:SF209">
    <property type="entry name" value="VOLTAGE-DEPENDENT T-TYPE CALCIUM CHANNEL SUBUNIT ALPHA"/>
    <property type="match status" value="1"/>
</dbReference>
<dbReference type="InterPro" id="IPR005821">
    <property type="entry name" value="Ion_trans_dom"/>
</dbReference>
<dbReference type="OrthoDB" id="416585at2759"/>
<keyword evidence="9 17" id="KW-1133">Transmembrane helix</keyword>
<dbReference type="PRINTS" id="PR01629">
    <property type="entry name" value="TVDCCALPHA1"/>
</dbReference>
<evidence type="ECO:0000256" key="16">
    <source>
        <dbReference type="SAM" id="MobiDB-lite"/>
    </source>
</evidence>
<evidence type="ECO:0000256" key="8">
    <source>
        <dbReference type="ARBA" id="ARBA00022882"/>
    </source>
</evidence>
<dbReference type="Pfam" id="PF00520">
    <property type="entry name" value="Ion_trans"/>
    <property type="match status" value="4"/>
</dbReference>
<dbReference type="GO" id="GO:0001518">
    <property type="term" value="C:voltage-gated sodium channel complex"/>
    <property type="evidence" value="ECO:0007669"/>
    <property type="project" value="TreeGrafter"/>
</dbReference>
<dbReference type="Proteomes" id="UP000829720">
    <property type="component" value="Unassembled WGS sequence"/>
</dbReference>
<dbReference type="GO" id="GO:0005891">
    <property type="term" value="C:voltage-gated calcium channel complex"/>
    <property type="evidence" value="ECO:0007669"/>
    <property type="project" value="InterPro"/>
</dbReference>
<keyword evidence="7" id="KW-0106">Calcium</keyword>
<feature type="domain" description="Ion transport" evidence="18">
    <location>
        <begin position="1353"/>
        <end position="1606"/>
    </location>
</feature>
<feature type="transmembrane region" description="Helical" evidence="17">
    <location>
        <begin position="35"/>
        <end position="56"/>
    </location>
</feature>
<evidence type="ECO:0000256" key="15">
    <source>
        <dbReference type="SAM" id="Coils"/>
    </source>
</evidence>
<dbReference type="GO" id="GO:0005248">
    <property type="term" value="F:voltage-gated sodium channel activity"/>
    <property type="evidence" value="ECO:0007669"/>
    <property type="project" value="TreeGrafter"/>
</dbReference>
<dbReference type="GO" id="GO:0086010">
    <property type="term" value="P:membrane depolarization during action potential"/>
    <property type="evidence" value="ECO:0007669"/>
    <property type="project" value="TreeGrafter"/>
</dbReference>
<dbReference type="InterPro" id="IPR027359">
    <property type="entry name" value="Volt_channel_dom_sf"/>
</dbReference>
<dbReference type="FunFam" id="1.10.287.70:FF:000018">
    <property type="entry name" value="Voltage-dependent T-type calcium channel subunit alpha"/>
    <property type="match status" value="1"/>
</dbReference>
<feature type="transmembrane region" description="Helical" evidence="17">
    <location>
        <begin position="1113"/>
        <end position="1140"/>
    </location>
</feature>
<keyword evidence="3" id="KW-0109">Calcium transport</keyword>
<evidence type="ECO:0000256" key="10">
    <source>
        <dbReference type="ARBA" id="ARBA00023065"/>
    </source>
</evidence>
<feature type="region of interest" description="Disordered" evidence="16">
    <location>
        <begin position="758"/>
        <end position="786"/>
    </location>
</feature>
<comment type="caution">
    <text evidence="19">The sequence shown here is derived from an EMBL/GenBank/DDBJ whole genome shotgun (WGS) entry which is preliminary data.</text>
</comment>
<feature type="domain" description="Ion transport" evidence="18">
    <location>
        <begin position="1"/>
        <end position="332"/>
    </location>
</feature>
<dbReference type="FunFam" id="1.20.120.350:FF:000008">
    <property type="entry name" value="Voltage-dependent T-type calcium channel subunit alpha"/>
    <property type="match status" value="1"/>
</dbReference>
<evidence type="ECO:0000256" key="11">
    <source>
        <dbReference type="ARBA" id="ARBA00023136"/>
    </source>
</evidence>
<feature type="compositionally biased region" description="Polar residues" evidence="16">
    <location>
        <begin position="2114"/>
        <end position="2123"/>
    </location>
</feature>
<comment type="catalytic activity">
    <reaction evidence="14">
        <text>Ca(2+)(in) = Ca(2+)(out)</text>
        <dbReference type="Rhea" id="RHEA:29671"/>
        <dbReference type="ChEBI" id="CHEBI:29108"/>
    </reaction>
</comment>
<evidence type="ECO:0000256" key="4">
    <source>
        <dbReference type="ARBA" id="ARBA00022673"/>
    </source>
</evidence>
<feature type="transmembrane region" description="Helical" evidence="17">
    <location>
        <begin position="648"/>
        <end position="670"/>
    </location>
</feature>
<keyword evidence="4" id="KW-0107">Calcium channel</keyword>
<feature type="compositionally biased region" description="Acidic residues" evidence="16">
    <location>
        <begin position="469"/>
        <end position="479"/>
    </location>
</feature>
<evidence type="ECO:0000256" key="5">
    <source>
        <dbReference type="ARBA" id="ARBA00022692"/>
    </source>
</evidence>
<evidence type="ECO:0000313" key="19">
    <source>
        <dbReference type="EMBL" id="KAI1886670.1"/>
    </source>
</evidence>
<dbReference type="Gene3D" id="1.20.120.350">
    <property type="entry name" value="Voltage-gated potassium channels. Chain C"/>
    <property type="match status" value="4"/>
</dbReference>
<evidence type="ECO:0000259" key="18">
    <source>
        <dbReference type="Pfam" id="PF00520"/>
    </source>
</evidence>
<dbReference type="Gene3D" id="1.10.287.70">
    <property type="match status" value="4"/>
</dbReference>
<dbReference type="PANTHER" id="PTHR10037">
    <property type="entry name" value="VOLTAGE-GATED CATION CHANNEL CALCIUM AND SODIUM"/>
    <property type="match status" value="1"/>
</dbReference>
<feature type="transmembrane region" description="Helical" evidence="17">
    <location>
        <begin position="269"/>
        <end position="290"/>
    </location>
</feature>
<evidence type="ECO:0000256" key="1">
    <source>
        <dbReference type="ARBA" id="ARBA00004141"/>
    </source>
</evidence>
<evidence type="ECO:0000256" key="3">
    <source>
        <dbReference type="ARBA" id="ARBA00022568"/>
    </source>
</evidence>
<feature type="region of interest" description="Disordered" evidence="16">
    <location>
        <begin position="1988"/>
        <end position="2034"/>
    </location>
</feature>
<feature type="compositionally biased region" description="Basic and acidic residues" evidence="16">
    <location>
        <begin position="480"/>
        <end position="499"/>
    </location>
</feature>
<keyword evidence="10" id="KW-0406">Ion transport</keyword>
<feature type="transmembrane region" description="Helical" evidence="17">
    <location>
        <begin position="1575"/>
        <end position="1596"/>
    </location>
</feature>
<dbReference type="SUPFAM" id="SSF81324">
    <property type="entry name" value="Voltage-gated potassium channels"/>
    <property type="match status" value="4"/>
</dbReference>
<feature type="transmembrane region" description="Helical" evidence="17">
    <location>
        <begin position="557"/>
        <end position="583"/>
    </location>
</feature>
<feature type="compositionally biased region" description="Polar residues" evidence="16">
    <location>
        <begin position="1911"/>
        <end position="1930"/>
    </location>
</feature>
<feature type="transmembrane region" description="Helical" evidence="17">
    <location>
        <begin position="123"/>
        <end position="147"/>
    </location>
</feature>
<evidence type="ECO:0000256" key="2">
    <source>
        <dbReference type="ARBA" id="ARBA00022448"/>
    </source>
</evidence>
<dbReference type="InterPro" id="IPR043203">
    <property type="entry name" value="VGCC_Ca_Na"/>
</dbReference>
<evidence type="ECO:0000256" key="14">
    <source>
        <dbReference type="ARBA" id="ARBA00036634"/>
    </source>
</evidence>
<dbReference type="GO" id="GO:0045956">
    <property type="term" value="P:positive regulation of calcium ion-dependent exocytosis"/>
    <property type="evidence" value="ECO:0007669"/>
    <property type="project" value="TreeGrafter"/>
</dbReference>
<evidence type="ECO:0000256" key="7">
    <source>
        <dbReference type="ARBA" id="ARBA00022837"/>
    </source>
</evidence>
<dbReference type="GO" id="GO:0070509">
    <property type="term" value="P:calcium ion import"/>
    <property type="evidence" value="ECO:0007669"/>
    <property type="project" value="TreeGrafter"/>
</dbReference>
<keyword evidence="12" id="KW-0325">Glycoprotein</keyword>
<dbReference type="FunFam" id="1.20.120.350:FF:000009">
    <property type="entry name" value="Voltage-dependent T-type calcium channel subunit alpha"/>
    <property type="match status" value="1"/>
</dbReference>
<dbReference type="EMBL" id="JAERUA010000019">
    <property type="protein sequence ID" value="KAI1886670.1"/>
    <property type="molecule type" value="Genomic_DNA"/>
</dbReference>
<dbReference type="FunFam" id="1.10.287.70:FF:000054">
    <property type="entry name" value="Voltage-dependent T-type calcium channel subunit alpha"/>
    <property type="match status" value="1"/>
</dbReference>
<feature type="transmembrane region" description="Helical" evidence="17">
    <location>
        <begin position="1070"/>
        <end position="1093"/>
    </location>
</feature>
<feature type="region of interest" description="Disordered" evidence="16">
    <location>
        <begin position="1779"/>
        <end position="1812"/>
    </location>
</feature>
<keyword evidence="15" id="KW-0175">Coiled coil</keyword>